<dbReference type="GO" id="GO:0009247">
    <property type="term" value="P:glycolipid biosynthetic process"/>
    <property type="evidence" value="ECO:0007669"/>
    <property type="project" value="InterPro"/>
</dbReference>
<proteinExistence type="inferred from homology"/>
<feature type="domain" description="Diacylglycerol glucosyltransferase N-terminal" evidence="7">
    <location>
        <begin position="16"/>
        <end position="172"/>
    </location>
</feature>
<feature type="domain" description="Glycosyl transferase family 28 C-terminal" evidence="6">
    <location>
        <begin position="206"/>
        <end position="344"/>
    </location>
</feature>
<comment type="similarity">
    <text evidence="2">Belongs to the glycosyltransferase 28 family.</text>
</comment>
<dbReference type="InterPro" id="IPR009695">
    <property type="entry name" value="Diacylglyc_glucosyltr_N"/>
</dbReference>
<keyword evidence="5" id="KW-0812">Transmembrane</keyword>
<dbReference type="Gene3D" id="3.40.50.2000">
    <property type="entry name" value="Glycogen Phosphorylase B"/>
    <property type="match status" value="1"/>
</dbReference>
<evidence type="ECO:0000256" key="4">
    <source>
        <dbReference type="ARBA" id="ARBA00022679"/>
    </source>
</evidence>
<dbReference type="Pfam" id="PF06925">
    <property type="entry name" value="MGDG_synth"/>
    <property type="match status" value="1"/>
</dbReference>
<dbReference type="EMBL" id="CAFBOF010000005">
    <property type="protein sequence ID" value="CAB4971444.1"/>
    <property type="molecule type" value="Genomic_DNA"/>
</dbReference>
<evidence type="ECO:0000313" key="9">
    <source>
        <dbReference type="EMBL" id="CAB4971444.1"/>
    </source>
</evidence>
<reference evidence="8" key="1">
    <citation type="submission" date="2020-05" db="EMBL/GenBank/DDBJ databases">
        <authorList>
            <person name="Chiriac C."/>
            <person name="Salcher M."/>
            <person name="Ghai R."/>
            <person name="Kavagutti S V."/>
        </authorList>
    </citation>
    <scope>NUCLEOTIDE SEQUENCE</scope>
</reference>
<accession>A0A6J7GDK7</accession>
<comment type="subcellular location">
    <subcellularLocation>
        <location evidence="1">Membrane</location>
    </subcellularLocation>
</comment>
<evidence type="ECO:0000259" key="6">
    <source>
        <dbReference type="Pfam" id="PF04101"/>
    </source>
</evidence>
<dbReference type="InterPro" id="IPR007235">
    <property type="entry name" value="Glyco_trans_28_C"/>
</dbReference>
<evidence type="ECO:0000256" key="3">
    <source>
        <dbReference type="ARBA" id="ARBA00022676"/>
    </source>
</evidence>
<sequence length="592" mass="63990">MARKILIVSASMGAGHDGAAKELSARLIGQGNSAEIVDYMEMIPFRLGGVVRWSYKFQLRHFAWTYDLTYQAFSRGGAFLWAPVVWAMGLLTRRPIRRVLLQTRPDAIVSTYPLASLVLGRMRAKHWLKVPVATFLTDFAVHSLWVHPGVDLHLAVSPESAARANQRGSHTSVATGPLVPERFNFSYVTRDDTRRRLGIEPHQRAVLVVAGSWGVGDLKSTTQAIAGCGPEYHPIVVCGQDENLRANLLAESFSGTILGWTEEMPSLMAASDALVENAGGLSAMEAFAAGLPVISYQSIAGHGKDNARVMAQAGVTRRVNNKAELADALADTTTPGSKRDEMIAAGHALFVSDPAESVEELASATDSAALMAPFDSPRGMRRLGSAAAVLVIFYAVLTIGVHGVSALGVGVAKAPKGVTNTVYLGVRVDQRELNNRALDNAIHKINASVIVDAKVARNSHKILHQLTDSNFDIVNGGMGASRTLRWVRSRDDCDTASLALAKASGLSPKVFMPGRSIDAFDEFYCRTGKIKSKLVRANTKFLPPTVPTLIDRKIYLLDARKKSATAVKASLEKFYQQAQTKGLQIQPLGQLR</sequence>
<protein>
    <submittedName>
        <fullName evidence="8">Unannotated protein</fullName>
    </submittedName>
</protein>
<dbReference type="PANTHER" id="PTHR43025">
    <property type="entry name" value="MONOGALACTOSYLDIACYLGLYCEROL SYNTHASE"/>
    <property type="match status" value="1"/>
</dbReference>
<dbReference type="EMBL" id="CAFBPQ010000009">
    <property type="protein sequence ID" value="CAB5018358.1"/>
    <property type="molecule type" value="Genomic_DNA"/>
</dbReference>
<keyword evidence="3" id="KW-0328">Glycosyltransferase</keyword>
<keyword evidence="5" id="KW-1133">Transmembrane helix</keyword>
<evidence type="ECO:0000259" key="7">
    <source>
        <dbReference type="Pfam" id="PF06925"/>
    </source>
</evidence>
<evidence type="ECO:0000313" key="8">
    <source>
        <dbReference type="EMBL" id="CAB4902600.1"/>
    </source>
</evidence>
<evidence type="ECO:0000256" key="2">
    <source>
        <dbReference type="ARBA" id="ARBA00006962"/>
    </source>
</evidence>
<dbReference type="AlphaFoldDB" id="A0A6J7GDK7"/>
<gene>
    <name evidence="8" type="ORF">UFOPK3605_00567</name>
    <name evidence="9" type="ORF">UFOPK3897_00465</name>
    <name evidence="10" type="ORF">UFOPK4121_00493</name>
</gene>
<dbReference type="Pfam" id="PF04101">
    <property type="entry name" value="Glyco_tran_28_C"/>
    <property type="match status" value="1"/>
</dbReference>
<name>A0A6J7GDK7_9ZZZZ</name>
<feature type="transmembrane region" description="Helical" evidence="5">
    <location>
        <begin position="386"/>
        <end position="412"/>
    </location>
</feature>
<dbReference type="EMBL" id="CAFBMM010000018">
    <property type="protein sequence ID" value="CAB4902600.1"/>
    <property type="molecule type" value="Genomic_DNA"/>
</dbReference>
<dbReference type="GO" id="GO:0016020">
    <property type="term" value="C:membrane"/>
    <property type="evidence" value="ECO:0007669"/>
    <property type="project" value="UniProtKB-SubCell"/>
</dbReference>
<organism evidence="8">
    <name type="scientific">freshwater metagenome</name>
    <dbReference type="NCBI Taxonomy" id="449393"/>
    <lineage>
        <taxon>unclassified sequences</taxon>
        <taxon>metagenomes</taxon>
        <taxon>ecological metagenomes</taxon>
    </lineage>
</organism>
<keyword evidence="5" id="KW-0472">Membrane</keyword>
<dbReference type="PANTHER" id="PTHR43025:SF3">
    <property type="entry name" value="MONOGALACTOSYLDIACYLGLYCEROL SYNTHASE 1, CHLOROPLASTIC"/>
    <property type="match status" value="1"/>
</dbReference>
<dbReference type="GO" id="GO:0016758">
    <property type="term" value="F:hexosyltransferase activity"/>
    <property type="evidence" value="ECO:0007669"/>
    <property type="project" value="InterPro"/>
</dbReference>
<evidence type="ECO:0000256" key="5">
    <source>
        <dbReference type="SAM" id="Phobius"/>
    </source>
</evidence>
<keyword evidence="4" id="KW-0808">Transferase</keyword>
<evidence type="ECO:0000256" key="1">
    <source>
        <dbReference type="ARBA" id="ARBA00004370"/>
    </source>
</evidence>
<evidence type="ECO:0000313" key="10">
    <source>
        <dbReference type="EMBL" id="CAB5018358.1"/>
    </source>
</evidence>
<dbReference type="SUPFAM" id="SSF53756">
    <property type="entry name" value="UDP-Glycosyltransferase/glycogen phosphorylase"/>
    <property type="match status" value="1"/>
</dbReference>
<dbReference type="InterPro" id="IPR050519">
    <property type="entry name" value="Glycosyltransf_28_UgtP"/>
</dbReference>